<dbReference type="InterPro" id="IPR053191">
    <property type="entry name" value="DcsG_Biosynth_Enzyme"/>
</dbReference>
<evidence type="ECO:0000313" key="2">
    <source>
        <dbReference type="Proteomes" id="UP000067626"/>
    </source>
</evidence>
<dbReference type="AlphaFoldDB" id="A0A0K1E9T2"/>
<dbReference type="Gene3D" id="3.30.470.20">
    <property type="entry name" value="ATP-grasp fold, B domain"/>
    <property type="match status" value="1"/>
</dbReference>
<dbReference type="PANTHER" id="PTHR39217">
    <property type="match status" value="1"/>
</dbReference>
<gene>
    <name evidence="1" type="ORF">CMC5_015880</name>
</gene>
<dbReference type="PANTHER" id="PTHR39217:SF1">
    <property type="entry name" value="GLUTATHIONE SYNTHETASE"/>
    <property type="match status" value="1"/>
</dbReference>
<dbReference type="Proteomes" id="UP000067626">
    <property type="component" value="Chromosome"/>
</dbReference>
<keyword evidence="2" id="KW-1185">Reference proteome</keyword>
<reference evidence="1 2" key="1">
    <citation type="submission" date="2015-07" db="EMBL/GenBank/DDBJ databases">
        <title>Genome analysis of myxobacterium Chondromyces crocatus Cm c5 reveals a high potential for natural compound synthesis and the genetic basis for the loss of fruiting body formation.</title>
        <authorList>
            <person name="Zaburannyi N."/>
            <person name="Bunk B."/>
            <person name="Maier J."/>
            <person name="Overmann J."/>
            <person name="Mueller R."/>
        </authorList>
    </citation>
    <scope>NUCLEOTIDE SEQUENCE [LARGE SCALE GENOMIC DNA]</scope>
    <source>
        <strain evidence="1 2">Cm c5</strain>
    </source>
</reference>
<protein>
    <submittedName>
        <fullName evidence="1">Transporter</fullName>
    </submittedName>
</protein>
<evidence type="ECO:0000313" key="1">
    <source>
        <dbReference type="EMBL" id="AKT37447.1"/>
    </source>
</evidence>
<organism evidence="1 2">
    <name type="scientific">Chondromyces crocatus</name>
    <dbReference type="NCBI Taxonomy" id="52"/>
    <lineage>
        <taxon>Bacteria</taxon>
        <taxon>Pseudomonadati</taxon>
        <taxon>Myxococcota</taxon>
        <taxon>Polyangia</taxon>
        <taxon>Polyangiales</taxon>
        <taxon>Polyangiaceae</taxon>
        <taxon>Chondromyces</taxon>
    </lineage>
</organism>
<dbReference type="PATRIC" id="fig|52.7.peg.1698"/>
<dbReference type="KEGG" id="ccro:CMC5_015880"/>
<name>A0A0K1E9T2_CHOCO</name>
<sequence>MVSGTLRGLLAPRGAPLLAGCPVRIAFVAFDFHRLHASGSKFDESIPLKEAFASRGASLEVIAAPDASVGWGRFDAVLPLGCWGYHEDVQGFLAWVESLEAAGARLINAPALLRWNVDKAYLLRLQASGAHVAPFLHFEAHSRPDLGHAIEAEGWSRFVLKPTISANAWKTLVADAPPGSEATQLAEDILRTSGLLVQPFFEEIPRHGELSILFFGGKLSHAVVKLPRAGDFRSQPSHGASVLRAELPPTVLERAKAVLRAVPGEPVYARVDGFLRDGEFQLVELELIEPYLFLDGAPPEACGRFCDAVLQHLQAR</sequence>
<dbReference type="SUPFAM" id="SSF56059">
    <property type="entry name" value="Glutathione synthetase ATP-binding domain-like"/>
    <property type="match status" value="1"/>
</dbReference>
<dbReference type="EMBL" id="CP012159">
    <property type="protein sequence ID" value="AKT37447.1"/>
    <property type="molecule type" value="Genomic_DNA"/>
</dbReference>
<proteinExistence type="predicted"/>
<accession>A0A0K1E9T2</accession>